<feature type="domain" description="CBS" evidence="3">
    <location>
        <begin position="7"/>
        <end position="62"/>
    </location>
</feature>
<proteinExistence type="predicted"/>
<evidence type="ECO:0000256" key="2">
    <source>
        <dbReference type="PROSITE-ProRule" id="PRU00703"/>
    </source>
</evidence>
<evidence type="ECO:0000313" key="4">
    <source>
        <dbReference type="EMBL" id="MDC2888208.1"/>
    </source>
</evidence>
<name>A0ABT5FBI8_9GAMM</name>
<sequence>MKITRLMTSEVVTVHLDESLSVIKKIFEEESFHHILVVDHRKLVGVISDRDLLKTLSPNIDTVAVTTKELAALNKRAHQIMSRNLVVLTEDSTVKDAVLLFNQNSVSCLPVVTSDNRVLGILTWRDIMRALGKKYEG</sequence>
<feature type="domain" description="CBS" evidence="3">
    <location>
        <begin position="81"/>
        <end position="137"/>
    </location>
</feature>
<dbReference type="RefSeq" id="WP_215962057.1">
    <property type="nucleotide sequence ID" value="NZ_JAQOMS010000002.1"/>
</dbReference>
<organism evidence="4 5">
    <name type="scientific">Psychrosphaera algicola</name>
    <dbReference type="NCBI Taxonomy" id="3023714"/>
    <lineage>
        <taxon>Bacteria</taxon>
        <taxon>Pseudomonadati</taxon>
        <taxon>Pseudomonadota</taxon>
        <taxon>Gammaproteobacteria</taxon>
        <taxon>Alteromonadales</taxon>
        <taxon>Pseudoalteromonadaceae</taxon>
        <taxon>Psychrosphaera</taxon>
    </lineage>
</organism>
<reference evidence="4 5" key="1">
    <citation type="submission" date="2023-01" db="EMBL/GenBank/DDBJ databases">
        <title>Psychrosphaera sp. nov., isolated from marine algae.</title>
        <authorList>
            <person name="Bayburt H."/>
            <person name="Choi B.J."/>
            <person name="Kim J.M."/>
            <person name="Choi D.G."/>
            <person name="Jeon C.O."/>
        </authorList>
    </citation>
    <scope>NUCLEOTIDE SEQUENCE [LARGE SCALE GENOMIC DNA]</scope>
    <source>
        <strain evidence="4 5">G1-22</strain>
    </source>
</reference>
<dbReference type="PANTHER" id="PTHR43080">
    <property type="entry name" value="CBS DOMAIN-CONTAINING PROTEIN CBSX3, MITOCHONDRIAL"/>
    <property type="match status" value="1"/>
</dbReference>
<dbReference type="PANTHER" id="PTHR43080:SF2">
    <property type="entry name" value="CBS DOMAIN-CONTAINING PROTEIN"/>
    <property type="match status" value="1"/>
</dbReference>
<gene>
    <name evidence="4" type="ORF">PN838_04580</name>
</gene>
<dbReference type="Pfam" id="PF00571">
    <property type="entry name" value="CBS"/>
    <property type="match status" value="2"/>
</dbReference>
<comment type="caution">
    <text evidence="4">The sequence shown here is derived from an EMBL/GenBank/DDBJ whole genome shotgun (WGS) entry which is preliminary data.</text>
</comment>
<accession>A0ABT5FBI8</accession>
<evidence type="ECO:0000256" key="1">
    <source>
        <dbReference type="ARBA" id="ARBA00023122"/>
    </source>
</evidence>
<dbReference type="EMBL" id="JAQOMS010000002">
    <property type="protein sequence ID" value="MDC2888208.1"/>
    <property type="molecule type" value="Genomic_DNA"/>
</dbReference>
<dbReference type="SMART" id="SM00116">
    <property type="entry name" value="CBS"/>
    <property type="match status" value="2"/>
</dbReference>
<dbReference type="Proteomes" id="UP001528411">
    <property type="component" value="Unassembled WGS sequence"/>
</dbReference>
<dbReference type="CDD" id="cd04584">
    <property type="entry name" value="CBS_pair_AcuB_like"/>
    <property type="match status" value="1"/>
</dbReference>
<protein>
    <submittedName>
        <fullName evidence="4">CBS domain-containing protein</fullName>
    </submittedName>
</protein>
<dbReference type="PROSITE" id="PS51371">
    <property type="entry name" value="CBS"/>
    <property type="match status" value="2"/>
</dbReference>
<evidence type="ECO:0000313" key="5">
    <source>
        <dbReference type="Proteomes" id="UP001528411"/>
    </source>
</evidence>
<keyword evidence="5" id="KW-1185">Reference proteome</keyword>
<dbReference type="InterPro" id="IPR051257">
    <property type="entry name" value="Diverse_CBS-Domain"/>
</dbReference>
<dbReference type="InterPro" id="IPR000644">
    <property type="entry name" value="CBS_dom"/>
</dbReference>
<evidence type="ECO:0000259" key="3">
    <source>
        <dbReference type="PROSITE" id="PS51371"/>
    </source>
</evidence>
<keyword evidence="1 2" id="KW-0129">CBS domain</keyword>